<sequence>MAYSFKCKDIGMSCGFEVKTDKQEELLPVIQAHAKSSHGINEVTPDLLKKVTAAIRKA</sequence>
<comment type="caution">
    <text evidence="1">The sequence shown here is derived from an EMBL/GenBank/DDBJ whole genome shotgun (WGS) entry which is preliminary data.</text>
</comment>
<evidence type="ECO:0000313" key="1">
    <source>
        <dbReference type="EMBL" id="MBX8632741.1"/>
    </source>
</evidence>
<accession>A0A8J7YR00</accession>
<name>A0A8J7YR00_9ARCH</name>
<evidence type="ECO:0000313" key="3">
    <source>
        <dbReference type="Proteomes" id="UP000716004"/>
    </source>
</evidence>
<dbReference type="AlphaFoldDB" id="A0A8J7YR00"/>
<dbReference type="Proteomes" id="UP000750197">
    <property type="component" value="Unassembled WGS sequence"/>
</dbReference>
<proteinExistence type="predicted"/>
<dbReference type="EMBL" id="JAGVSJ010000060">
    <property type="protein sequence ID" value="MBX8632741.1"/>
    <property type="molecule type" value="Genomic_DNA"/>
</dbReference>
<dbReference type="Proteomes" id="UP000716004">
    <property type="component" value="Unassembled WGS sequence"/>
</dbReference>
<dbReference type="Pfam" id="PF06348">
    <property type="entry name" value="DUF1059"/>
    <property type="match status" value="1"/>
</dbReference>
<protein>
    <submittedName>
        <fullName evidence="1">DUF1059 domain-containing protein</fullName>
    </submittedName>
</protein>
<dbReference type="EMBL" id="JAHEAC010000137">
    <property type="protein sequence ID" value="MBX8644972.1"/>
    <property type="molecule type" value="Genomic_DNA"/>
</dbReference>
<reference evidence="1" key="1">
    <citation type="submission" date="2021-04" db="EMBL/GenBank/DDBJ databases">
        <title>Genomic insights into ecological role and evolution of a novel Thermoplasmata order Candidatus Sysuiplasmatales.</title>
        <authorList>
            <person name="Yuan Y."/>
        </authorList>
    </citation>
    <scope>NUCLEOTIDE SEQUENCE</scope>
    <source>
        <strain evidence="2">TUT19-bin139</strain>
        <strain evidence="1">YP2-bin.285</strain>
    </source>
</reference>
<dbReference type="InterPro" id="IPR009409">
    <property type="entry name" value="DUF1059"/>
</dbReference>
<gene>
    <name evidence="1" type="ORF">J9259_09560</name>
    <name evidence="2" type="ORF">KIY12_09695</name>
</gene>
<evidence type="ECO:0000313" key="2">
    <source>
        <dbReference type="EMBL" id="MBX8644972.1"/>
    </source>
</evidence>
<organism evidence="1 3">
    <name type="scientific">Candidatus Sysuiplasma superficiale</name>
    <dbReference type="NCBI Taxonomy" id="2823368"/>
    <lineage>
        <taxon>Archaea</taxon>
        <taxon>Methanobacteriati</taxon>
        <taxon>Thermoplasmatota</taxon>
        <taxon>Thermoplasmata</taxon>
        <taxon>Candidatus Sysuiplasmatales</taxon>
        <taxon>Candidatus Sysuiplasmataceae</taxon>
        <taxon>Candidatus Sysuiplasma</taxon>
    </lineage>
</organism>